<name>A0ABY6LEI9_9ARAC</name>
<sequence>MLAKIEGRPAMSWLEGIKEIYLKVTRWATSFIHGNYGATTIVWRTSAQDDGDKGVGQSIRSSVPKDEHGYMALLTGKPPF</sequence>
<organism evidence="1 2">
    <name type="scientific">Cordylochernes scorpioides</name>
    <dbReference type="NCBI Taxonomy" id="51811"/>
    <lineage>
        <taxon>Eukaryota</taxon>
        <taxon>Metazoa</taxon>
        <taxon>Ecdysozoa</taxon>
        <taxon>Arthropoda</taxon>
        <taxon>Chelicerata</taxon>
        <taxon>Arachnida</taxon>
        <taxon>Pseudoscorpiones</taxon>
        <taxon>Cheliferoidea</taxon>
        <taxon>Chernetidae</taxon>
        <taxon>Cordylochernes</taxon>
    </lineage>
</organism>
<evidence type="ECO:0000313" key="1">
    <source>
        <dbReference type="EMBL" id="UYV78110.1"/>
    </source>
</evidence>
<reference evidence="1 2" key="1">
    <citation type="submission" date="2022-01" db="EMBL/GenBank/DDBJ databases">
        <title>A chromosomal length assembly of Cordylochernes scorpioides.</title>
        <authorList>
            <person name="Zeh D."/>
            <person name="Zeh J."/>
        </authorList>
    </citation>
    <scope>NUCLEOTIDE SEQUENCE [LARGE SCALE GENOMIC DNA]</scope>
    <source>
        <strain evidence="1">IN4F17</strain>
        <tissue evidence="1">Whole Body</tissue>
    </source>
</reference>
<keyword evidence="2" id="KW-1185">Reference proteome</keyword>
<protein>
    <submittedName>
        <fullName evidence="1">Uncharacterized protein</fullName>
    </submittedName>
</protein>
<dbReference type="EMBL" id="CP092878">
    <property type="protein sequence ID" value="UYV78110.1"/>
    <property type="molecule type" value="Genomic_DNA"/>
</dbReference>
<proteinExistence type="predicted"/>
<accession>A0ABY6LEI9</accession>
<evidence type="ECO:0000313" key="2">
    <source>
        <dbReference type="Proteomes" id="UP001235939"/>
    </source>
</evidence>
<dbReference type="Proteomes" id="UP001235939">
    <property type="component" value="Chromosome 16"/>
</dbReference>
<gene>
    <name evidence="1" type="ORF">LAZ67_16000144</name>
</gene>